<evidence type="ECO:0000256" key="1">
    <source>
        <dbReference type="ARBA" id="ARBA00004307"/>
    </source>
</evidence>
<evidence type="ECO:0000313" key="12">
    <source>
        <dbReference type="EMBL" id="ALS54628.1"/>
    </source>
</evidence>
<dbReference type="Proteomes" id="UP000135008">
    <property type="component" value="Segment"/>
</dbReference>
<dbReference type="InterPro" id="IPR036963">
    <property type="entry name" value="Tat_dom_sf"/>
</dbReference>
<reference evidence="13" key="1">
    <citation type="journal article" date="2016" name="J. Virol.">
        <title>Arteriviruses, Pegiviruses, and Lentiviruses Are Common among Wild African Monkeys.</title>
        <authorList>
            <person name="Bailey A."/>
            <person name="Heimbruch K."/>
        </authorList>
    </citation>
    <scope>NUCLEOTIDE SEQUENCE [LARGE SCALE GENOMIC DNA]</scope>
</reference>
<accession>A0A159D7N3</accession>
<keyword evidence="4 10" id="KW-1048">Host nucleus</keyword>
<keyword evidence="9 10" id="KW-0804">Transcription</keyword>
<dbReference type="Gene3D" id="4.10.20.10">
    <property type="entry name" value="Tat domain"/>
    <property type="match status" value="1"/>
</dbReference>
<evidence type="ECO:0000256" key="6">
    <source>
        <dbReference type="ARBA" id="ARBA00022884"/>
    </source>
</evidence>
<organismHost>
    <name type="scientific">Pan troglodytes</name>
    <name type="common">Chimpanzee</name>
    <dbReference type="NCBI Taxonomy" id="9598"/>
</organismHost>
<evidence type="ECO:0000256" key="5">
    <source>
        <dbReference type="ARBA" id="ARBA00022581"/>
    </source>
</evidence>
<name>A0A159D7N3_SIV</name>
<dbReference type="GO" id="GO:0044196">
    <property type="term" value="C:host cell nucleolus"/>
    <property type="evidence" value="ECO:0007669"/>
    <property type="project" value="UniProtKB-SubCell"/>
</dbReference>
<proteinExistence type="inferred from homology"/>
<dbReference type="GO" id="GO:0003723">
    <property type="term" value="F:RNA binding"/>
    <property type="evidence" value="ECO:0007669"/>
    <property type="project" value="UniProtKB-KW"/>
</dbReference>
<evidence type="ECO:0000256" key="8">
    <source>
        <dbReference type="ARBA" id="ARBA00023159"/>
    </source>
</evidence>
<sequence>MDRAEGQHPLQDLHKPLEACFNKCYCKKCCYHCQLCFLQKGLGINYAPRTRRKKTASPDTLPQQHQSISTRGRDSQTTQESQKTVAATTRTSQSFGRKNLGTATGGSAGTSD</sequence>
<keyword evidence="6 10" id="KW-0694">RNA-binding</keyword>
<keyword evidence="7 10" id="KW-0805">Transcription regulation</keyword>
<keyword evidence="8 10" id="KW-0010">Activator</keyword>
<organismHost>
    <name type="scientific">Cercopithecidae</name>
    <name type="common">Old World monkeys</name>
    <dbReference type="NCBI Taxonomy" id="9527"/>
</organismHost>
<feature type="region of interest" description="Disordered" evidence="11">
    <location>
        <begin position="49"/>
        <end position="112"/>
    </location>
</feature>
<evidence type="ECO:0000256" key="9">
    <source>
        <dbReference type="ARBA" id="ARBA00023163"/>
    </source>
</evidence>
<evidence type="ECO:0000256" key="3">
    <source>
        <dbReference type="ARBA" id="ARBA00022376"/>
    </source>
</evidence>
<protein>
    <recommendedName>
        <fullName evidence="3 10">Protein Tat</fullName>
    </recommendedName>
</protein>
<feature type="compositionally biased region" description="Gly residues" evidence="11">
    <location>
        <begin position="103"/>
        <end position="112"/>
    </location>
</feature>
<feature type="compositionally biased region" description="Polar residues" evidence="11">
    <location>
        <begin position="57"/>
        <end position="96"/>
    </location>
</feature>
<comment type="similarity">
    <text evidence="2 10">Belongs to the lentiviruses Tat family.</text>
</comment>
<dbReference type="Pfam" id="PF00539">
    <property type="entry name" value="Tat"/>
    <property type="match status" value="1"/>
</dbReference>
<evidence type="ECO:0000256" key="4">
    <source>
        <dbReference type="ARBA" id="ARBA00022562"/>
    </source>
</evidence>
<dbReference type="GO" id="GO:0050434">
    <property type="term" value="P:positive regulation of viral transcription"/>
    <property type="evidence" value="ECO:0007669"/>
    <property type="project" value="InterPro"/>
</dbReference>
<comment type="subcellular location">
    <subcellularLocation>
        <location evidence="1 10">Host nucleus</location>
        <location evidence="1 10">Host nucleolus</location>
    </subcellularLocation>
</comment>
<evidence type="ECO:0000256" key="10">
    <source>
        <dbReference type="RuleBase" id="RU003311"/>
    </source>
</evidence>
<evidence type="ECO:0000313" key="13">
    <source>
        <dbReference type="Proteomes" id="UP000135008"/>
    </source>
</evidence>
<evidence type="ECO:0000256" key="2">
    <source>
        <dbReference type="ARBA" id="ARBA00009398"/>
    </source>
</evidence>
<dbReference type="InterPro" id="IPR001831">
    <property type="entry name" value="IV_Tat"/>
</dbReference>
<evidence type="ECO:0000256" key="7">
    <source>
        <dbReference type="ARBA" id="ARBA00023015"/>
    </source>
</evidence>
<keyword evidence="5" id="KW-0945">Host-virus interaction</keyword>
<evidence type="ECO:0000256" key="11">
    <source>
        <dbReference type="SAM" id="MobiDB-lite"/>
    </source>
</evidence>
<gene>
    <name evidence="12" type="primary">tat</name>
</gene>
<dbReference type="GO" id="GO:0001070">
    <property type="term" value="F:RNA-binding transcription regulator activity"/>
    <property type="evidence" value="ECO:0007669"/>
    <property type="project" value="InterPro"/>
</dbReference>
<dbReference type="EMBL" id="KR862363">
    <property type="protein sequence ID" value="ALS54628.1"/>
    <property type="molecule type" value="Genomic_RNA"/>
</dbReference>
<dbReference type="PRINTS" id="PR00055">
    <property type="entry name" value="HIVTATDOMAIN"/>
</dbReference>
<organism evidence="12 13">
    <name type="scientific">Simian immunodeficiency virus</name>
    <name type="common">SIV</name>
    <dbReference type="NCBI Taxonomy" id="11723"/>
    <lineage>
        <taxon>Viruses</taxon>
        <taxon>Riboviria</taxon>
        <taxon>Pararnavirae</taxon>
        <taxon>Artverviricota</taxon>
        <taxon>Revtraviricetes</taxon>
        <taxon>Ortervirales</taxon>
        <taxon>Retroviridae</taxon>
        <taxon>Orthoretrovirinae</taxon>
        <taxon>Lentivirus</taxon>
        <taxon>Lentivirus simimdef</taxon>
    </lineage>
</organism>